<accession>A0A2N8Z9D8</accession>
<dbReference type="OrthoDB" id="856045at2"/>
<keyword evidence="2" id="KW-1185">Reference proteome</keyword>
<name>A0A2N8Z9D8_9VIBR</name>
<proteinExistence type="predicted"/>
<dbReference type="Proteomes" id="UP000235828">
    <property type="component" value="Chromosome A"/>
</dbReference>
<dbReference type="KEGG" id="vta:A0552"/>
<dbReference type="AlphaFoldDB" id="A0A2N8Z9D8"/>
<protein>
    <submittedName>
        <fullName evidence="1">Uncharacterized protein</fullName>
    </submittedName>
</protein>
<dbReference type="RefSeq" id="WP_145958549.1">
    <property type="nucleotide sequence ID" value="NZ_LT960611.1"/>
</dbReference>
<dbReference type="EMBL" id="LT960611">
    <property type="protein sequence ID" value="SON48531.1"/>
    <property type="molecule type" value="Genomic_DNA"/>
</dbReference>
<evidence type="ECO:0000313" key="2">
    <source>
        <dbReference type="Proteomes" id="UP000235828"/>
    </source>
</evidence>
<sequence>MFNVSEDETVTLIGNSIVQEPSYKPNSSVVESTLKALEETRVSKSINIKLKLESALPLHPLTTLLLGPLSKRRFSQNERSTFGFLGSVENHGFQSFISNNKAEVLYRLSDLYDYIEANLDHLILSSPDARAWSEAKDAVERTQAREKGFVEELIKTVAILNMFGRKLGLYSTKSVLHAALDEYNSDEIDLSLEKLQQQKLIVYRKHLQSFAVFEGSDVDIDEELENERVKQRNSDEWKKFLETKSDHVVAKSHYHEIGVLRWMKMAFETGSFDAKKFKKKNSLNSTEFSVFILLTSGDSDIANIVSKQHPEYVFGTAPKAIEQLKSIIIDLICLDNISRHNPVIQHDRIARRELESRVNLSQVSFDNLYADLFESATWHNKGKKIDGVNLSMVASNVAKDLYPKCPKLYNELINRAKPSGAAVSARKKLMVKMVDEYFEKDLAIEGTPPEMAMYKSCLQNLDLHAENSEGDFDFVMPSIDAKATGMRQNHQEKVCELWDDAMSIIQKRSVDGVVPLSDIADLWSAEPYGLTSGLIPIWTLSLVLAQRDNLAFYDKDVTNKFIYITGADEEFVNKLIKEPKSVGVRYFEDDGVKKSYIESLCRIINKSDATKSTLYAAQGFVSFVASLSGWVKNTQQLSNNARAFRLVALKADDPNKFLLEDLPTVLHTKDDEELVHVITEICDELKSAHRNMLSEFRERIYTLFNGSVDTTFIERVTSVESYTADSGLKTFARRLGEFTSKDTDEWTSNMISFLSAKAERNWSDLAIEKANSELVVFVERFKLAEYFASNIGNIDKSLEEKDHQDDLNKIDKMFAGVSVQEQKIILMKSLEALLGEKTK</sequence>
<reference evidence="1 2" key="1">
    <citation type="submission" date="2017-10" db="EMBL/GenBank/DDBJ databases">
        <authorList>
            <person name="Banno H."/>
            <person name="Chua N.-H."/>
        </authorList>
    </citation>
    <scope>NUCLEOTIDE SEQUENCE [LARGE SCALE GENOMIC DNA]</scope>
    <source>
        <strain evidence="1">Vibrio tapetis CECT4600</strain>
    </source>
</reference>
<gene>
    <name evidence="1" type="ORF">VTAP4600_A0552</name>
</gene>
<evidence type="ECO:0000313" key="1">
    <source>
        <dbReference type="EMBL" id="SON48531.1"/>
    </source>
</evidence>
<organism evidence="1 2">
    <name type="scientific">Vibrio tapetis subsp. tapetis</name>
    <dbReference type="NCBI Taxonomy" id="1671868"/>
    <lineage>
        <taxon>Bacteria</taxon>
        <taxon>Pseudomonadati</taxon>
        <taxon>Pseudomonadota</taxon>
        <taxon>Gammaproteobacteria</taxon>
        <taxon>Vibrionales</taxon>
        <taxon>Vibrionaceae</taxon>
        <taxon>Vibrio</taxon>
    </lineage>
</organism>